<dbReference type="Proteomes" id="UP001499938">
    <property type="component" value="Unassembled WGS sequence"/>
</dbReference>
<evidence type="ECO:0000259" key="12">
    <source>
        <dbReference type="PROSITE" id="PS50109"/>
    </source>
</evidence>
<dbReference type="Pfam" id="PF00672">
    <property type="entry name" value="HAMP"/>
    <property type="match status" value="1"/>
</dbReference>
<dbReference type="PANTHER" id="PTHR45436">
    <property type="entry name" value="SENSOR HISTIDINE KINASE YKOH"/>
    <property type="match status" value="1"/>
</dbReference>
<dbReference type="InterPro" id="IPR050428">
    <property type="entry name" value="TCS_sensor_his_kinase"/>
</dbReference>
<reference evidence="14 15" key="1">
    <citation type="journal article" date="2019" name="Int. J. Syst. Evol. Microbiol.">
        <title>The Global Catalogue of Microorganisms (GCM) 10K type strain sequencing project: providing services to taxonomists for standard genome sequencing and annotation.</title>
        <authorList>
            <consortium name="The Broad Institute Genomics Platform"/>
            <consortium name="The Broad Institute Genome Sequencing Center for Infectious Disease"/>
            <person name="Wu L."/>
            <person name="Ma J."/>
        </authorList>
    </citation>
    <scope>NUCLEOTIDE SEQUENCE [LARGE SCALE GENOMIC DNA]</scope>
    <source>
        <strain evidence="14 15">JCM 15592</strain>
    </source>
</reference>
<evidence type="ECO:0000313" key="15">
    <source>
        <dbReference type="Proteomes" id="UP001499938"/>
    </source>
</evidence>
<evidence type="ECO:0000256" key="8">
    <source>
        <dbReference type="ARBA" id="ARBA00022989"/>
    </source>
</evidence>
<comment type="caution">
    <text evidence="14">The sequence shown here is derived from an EMBL/GenBank/DDBJ whole genome shotgun (WGS) entry which is preliminary data.</text>
</comment>
<keyword evidence="10 11" id="KW-0472">Membrane</keyword>
<evidence type="ECO:0000313" key="14">
    <source>
        <dbReference type="EMBL" id="GAA1797666.1"/>
    </source>
</evidence>
<evidence type="ECO:0000256" key="6">
    <source>
        <dbReference type="ARBA" id="ARBA00022692"/>
    </source>
</evidence>
<evidence type="ECO:0000259" key="13">
    <source>
        <dbReference type="PROSITE" id="PS50885"/>
    </source>
</evidence>
<feature type="transmembrane region" description="Helical" evidence="11">
    <location>
        <begin position="29"/>
        <end position="52"/>
    </location>
</feature>
<dbReference type="GO" id="GO:0016301">
    <property type="term" value="F:kinase activity"/>
    <property type="evidence" value="ECO:0007669"/>
    <property type="project" value="UniProtKB-KW"/>
</dbReference>
<evidence type="ECO:0000256" key="5">
    <source>
        <dbReference type="ARBA" id="ARBA00022679"/>
    </source>
</evidence>
<evidence type="ECO:0000256" key="11">
    <source>
        <dbReference type="SAM" id="Phobius"/>
    </source>
</evidence>
<dbReference type="EC" id="2.7.13.3" evidence="3"/>
<dbReference type="InterPro" id="IPR005467">
    <property type="entry name" value="His_kinase_dom"/>
</dbReference>
<dbReference type="EMBL" id="BAAAPO010000036">
    <property type="protein sequence ID" value="GAA1797666.1"/>
    <property type="molecule type" value="Genomic_DNA"/>
</dbReference>
<name>A0ABN2LRP4_9MICO</name>
<dbReference type="SUPFAM" id="SSF55874">
    <property type="entry name" value="ATPase domain of HSP90 chaperone/DNA topoisomerase II/histidine kinase"/>
    <property type="match status" value="1"/>
</dbReference>
<feature type="transmembrane region" description="Helical" evidence="11">
    <location>
        <begin position="175"/>
        <end position="198"/>
    </location>
</feature>
<evidence type="ECO:0000256" key="1">
    <source>
        <dbReference type="ARBA" id="ARBA00000085"/>
    </source>
</evidence>
<dbReference type="SMART" id="SM00388">
    <property type="entry name" value="HisKA"/>
    <property type="match status" value="1"/>
</dbReference>
<dbReference type="Gene3D" id="1.10.287.130">
    <property type="match status" value="1"/>
</dbReference>
<keyword evidence="15" id="KW-1185">Reference proteome</keyword>
<dbReference type="SUPFAM" id="SSF158472">
    <property type="entry name" value="HAMP domain-like"/>
    <property type="match status" value="1"/>
</dbReference>
<keyword evidence="4" id="KW-0597">Phosphoprotein</keyword>
<accession>A0ABN2LRP4</accession>
<dbReference type="InterPro" id="IPR003660">
    <property type="entry name" value="HAMP_dom"/>
</dbReference>
<keyword evidence="7 14" id="KW-0418">Kinase</keyword>
<comment type="catalytic activity">
    <reaction evidence="1">
        <text>ATP + protein L-histidine = ADP + protein N-phospho-L-histidine.</text>
        <dbReference type="EC" id="2.7.13.3"/>
    </reaction>
</comment>
<comment type="subcellular location">
    <subcellularLocation>
        <location evidence="2">Cell membrane</location>
    </subcellularLocation>
</comment>
<organism evidence="14 15">
    <name type="scientific">Nostocoides veronense</name>
    <dbReference type="NCBI Taxonomy" id="330836"/>
    <lineage>
        <taxon>Bacteria</taxon>
        <taxon>Bacillati</taxon>
        <taxon>Actinomycetota</taxon>
        <taxon>Actinomycetes</taxon>
        <taxon>Micrococcales</taxon>
        <taxon>Intrasporangiaceae</taxon>
        <taxon>Nostocoides</taxon>
    </lineage>
</organism>
<sequence length="489" mass="52202">MTASGEAVPEGMRAGLATRLHRLPLRLRLIAILLALLLAALTMTAIATSVLVRRELIARLDDNLHKSARSVASRALNVVVGADTKTSMPTGYSVIFFPTDGSPIRALPATDVDAVPDLAALTLDDPRVVSGDPFTLRTRGSDLKWRAVAGASDNAVVTFVVAQPLRDVDKTVQRLLLLTTLTGLGLIAACLSLGWFAVARAFRPLSKIEDTAAAIAAGDLTQRVPETDAPDEVASLSRSFNTMIGQVEESFGVRAASQERMRQFVADASHELRTPLATVRGYAELYRQGAVPEVRVPETIARIETEAARMTNLVDDLLLLARLDEKRATERTPVDLTVVLAEQVQAARVRDPERRITLQGKVSGGLTATVIDGEEPAMHQVFGNLLTNAIRHTPEGTPIDVVLGGADGIAVVEVRDHGPGIDEATKTRVFERFFREDKARSRESGGTGLGLAIVAAIVERHGGRVGIKPTPGGGATFVVELPLQSALTA</sequence>
<protein>
    <recommendedName>
        <fullName evidence="3">histidine kinase</fullName>
        <ecNumber evidence="3">2.7.13.3</ecNumber>
    </recommendedName>
</protein>
<dbReference type="InterPro" id="IPR003661">
    <property type="entry name" value="HisK_dim/P_dom"/>
</dbReference>
<evidence type="ECO:0000256" key="3">
    <source>
        <dbReference type="ARBA" id="ARBA00012438"/>
    </source>
</evidence>
<evidence type="ECO:0000256" key="7">
    <source>
        <dbReference type="ARBA" id="ARBA00022777"/>
    </source>
</evidence>
<evidence type="ECO:0000256" key="9">
    <source>
        <dbReference type="ARBA" id="ARBA00023012"/>
    </source>
</evidence>
<dbReference type="CDD" id="cd06225">
    <property type="entry name" value="HAMP"/>
    <property type="match status" value="1"/>
</dbReference>
<feature type="domain" description="HAMP" evidence="13">
    <location>
        <begin position="199"/>
        <end position="252"/>
    </location>
</feature>
<dbReference type="PANTHER" id="PTHR45436:SF5">
    <property type="entry name" value="SENSOR HISTIDINE KINASE TRCS"/>
    <property type="match status" value="1"/>
</dbReference>
<dbReference type="InterPro" id="IPR036097">
    <property type="entry name" value="HisK_dim/P_sf"/>
</dbReference>
<dbReference type="Pfam" id="PF00512">
    <property type="entry name" value="HisKA"/>
    <property type="match status" value="1"/>
</dbReference>
<gene>
    <name evidence="14" type="ORF">GCM10009811_22220</name>
</gene>
<dbReference type="InterPro" id="IPR003594">
    <property type="entry name" value="HATPase_dom"/>
</dbReference>
<evidence type="ECO:0000256" key="10">
    <source>
        <dbReference type="ARBA" id="ARBA00023136"/>
    </source>
</evidence>
<dbReference type="CDD" id="cd00075">
    <property type="entry name" value="HATPase"/>
    <property type="match status" value="1"/>
</dbReference>
<proteinExistence type="predicted"/>
<dbReference type="CDD" id="cd00082">
    <property type="entry name" value="HisKA"/>
    <property type="match status" value="1"/>
</dbReference>
<dbReference type="PROSITE" id="PS50109">
    <property type="entry name" value="HIS_KIN"/>
    <property type="match status" value="1"/>
</dbReference>
<evidence type="ECO:0000256" key="2">
    <source>
        <dbReference type="ARBA" id="ARBA00004236"/>
    </source>
</evidence>
<dbReference type="SUPFAM" id="SSF47384">
    <property type="entry name" value="Homodimeric domain of signal transducing histidine kinase"/>
    <property type="match status" value="1"/>
</dbReference>
<dbReference type="SMART" id="SM00304">
    <property type="entry name" value="HAMP"/>
    <property type="match status" value="1"/>
</dbReference>
<keyword evidence="9" id="KW-0902">Two-component regulatory system</keyword>
<feature type="domain" description="Histidine kinase" evidence="12">
    <location>
        <begin position="267"/>
        <end position="485"/>
    </location>
</feature>
<dbReference type="PROSITE" id="PS50885">
    <property type="entry name" value="HAMP"/>
    <property type="match status" value="1"/>
</dbReference>
<dbReference type="RefSeq" id="WP_344085054.1">
    <property type="nucleotide sequence ID" value="NZ_BAAAPO010000036.1"/>
</dbReference>
<keyword evidence="5" id="KW-0808">Transferase</keyword>
<dbReference type="Gene3D" id="6.10.340.10">
    <property type="match status" value="1"/>
</dbReference>
<evidence type="ECO:0000256" key="4">
    <source>
        <dbReference type="ARBA" id="ARBA00022553"/>
    </source>
</evidence>
<dbReference type="PRINTS" id="PR00344">
    <property type="entry name" value="BCTRLSENSOR"/>
</dbReference>
<keyword evidence="8 11" id="KW-1133">Transmembrane helix</keyword>
<dbReference type="InterPro" id="IPR036890">
    <property type="entry name" value="HATPase_C_sf"/>
</dbReference>
<dbReference type="Gene3D" id="3.30.565.10">
    <property type="entry name" value="Histidine kinase-like ATPase, C-terminal domain"/>
    <property type="match status" value="1"/>
</dbReference>
<keyword evidence="6 11" id="KW-0812">Transmembrane</keyword>
<dbReference type="Pfam" id="PF02518">
    <property type="entry name" value="HATPase_c"/>
    <property type="match status" value="1"/>
</dbReference>
<dbReference type="SMART" id="SM00387">
    <property type="entry name" value="HATPase_c"/>
    <property type="match status" value="1"/>
</dbReference>
<dbReference type="InterPro" id="IPR004358">
    <property type="entry name" value="Sig_transdc_His_kin-like_C"/>
</dbReference>